<dbReference type="Pfam" id="PF04412">
    <property type="entry name" value="AcnX"/>
    <property type="match status" value="1"/>
</dbReference>
<feature type="domain" description="Phosphomevalonate dehydratase large subunit-like" evidence="3">
    <location>
        <begin position="1"/>
        <end position="395"/>
    </location>
</feature>
<dbReference type="EMBL" id="JAAMFM010000010">
    <property type="protein sequence ID" value="NVM95058.1"/>
    <property type="molecule type" value="Genomic_DNA"/>
</dbReference>
<evidence type="ECO:0000256" key="2">
    <source>
        <dbReference type="ARBA" id="ARBA00023239"/>
    </source>
</evidence>
<evidence type="ECO:0000256" key="1">
    <source>
        <dbReference type="ARBA" id="ARBA00023004"/>
    </source>
</evidence>
<dbReference type="CDD" id="cd01355">
    <property type="entry name" value="AcnX"/>
    <property type="match status" value="1"/>
</dbReference>
<dbReference type="GO" id="GO:0016829">
    <property type="term" value="F:lyase activity"/>
    <property type="evidence" value="ECO:0007669"/>
    <property type="project" value="UniProtKB-KW"/>
</dbReference>
<evidence type="ECO:0000313" key="4">
    <source>
        <dbReference type="EMBL" id="NVM95058.1"/>
    </source>
</evidence>
<accession>A0A7Y7IGI2</accession>
<proteinExistence type="predicted"/>
<keyword evidence="2" id="KW-0456">Lyase</keyword>
<reference evidence="4 5" key="1">
    <citation type="submission" date="2020-02" db="EMBL/GenBank/DDBJ databases">
        <title>Genome sequence of strain AETb3-4.</title>
        <authorList>
            <person name="Gao J."/>
            <person name="Zhang X."/>
        </authorList>
    </citation>
    <scope>NUCLEOTIDE SEQUENCE [LARGE SCALE GENOMIC DNA]</scope>
    <source>
        <strain evidence="4 5">AETb3-4</strain>
    </source>
</reference>
<evidence type="ECO:0000313" key="5">
    <source>
        <dbReference type="Proteomes" id="UP000543556"/>
    </source>
</evidence>
<dbReference type="PANTHER" id="PTHR36577:SF3">
    <property type="entry name" value="DUF521 DOMAIN PROTEIN (AFU_ORTHOLOGUE AFUA_6G00490)"/>
    <property type="match status" value="1"/>
</dbReference>
<keyword evidence="1" id="KW-0408">Iron</keyword>
<evidence type="ECO:0000259" key="3">
    <source>
        <dbReference type="Pfam" id="PF04412"/>
    </source>
</evidence>
<keyword evidence="5" id="KW-1185">Reference proteome</keyword>
<sequence length="411" mass="42491">MLDGGRGPGTAMAMRMVVALAGVLGAERLIPITGAHIDSCLYHGQAGLDFAQRLAGLGAAVAVPTTLNVSSLDLMHPGLVRLPPADAVPARALMDAYRALGARATWTCAPYQLAQRPALGEDIAWAESNAIVFANSVLGARTERYGDFIDICAAITGRVPHAGLHLPEHRVPTLELDCSALPAALLAEEAVWAALGDVVGRRSGTGIPLLTGIDPAVADEDRLKALGATAASSGGVALFHVAGVTPEAAAAAGDPVWSALPAAAVTTGMLRAARDELSTAGPSAPLDAVALGTPHFSVREFGKLAAALEGRPAFHPGCTVWINTSREVLAQAREAGLVQPAEERGARIVVDTCTYITPILGPEERTVMTPSGKWAWYAPMNLGVDVVFGTLSECLDSACAGKVVRDDGQWN</sequence>
<dbReference type="Proteomes" id="UP000543556">
    <property type="component" value="Unassembled WGS sequence"/>
</dbReference>
<protein>
    <submittedName>
        <fullName evidence="4">DUF521 domain-containing protein</fullName>
    </submittedName>
</protein>
<organism evidence="4 5">
    <name type="scientific">Arthrobacter wenxiniae</name>
    <dbReference type="NCBI Taxonomy" id="2713570"/>
    <lineage>
        <taxon>Bacteria</taxon>
        <taxon>Bacillati</taxon>
        <taxon>Actinomycetota</taxon>
        <taxon>Actinomycetes</taxon>
        <taxon>Micrococcales</taxon>
        <taxon>Micrococcaceae</taxon>
        <taxon>Arthrobacter</taxon>
    </lineage>
</organism>
<gene>
    <name evidence="4" type="ORF">G6034_09045</name>
</gene>
<dbReference type="InterPro" id="IPR007506">
    <property type="entry name" value="PMDh-L-like_dom"/>
</dbReference>
<dbReference type="AlphaFoldDB" id="A0A7Y7IGI2"/>
<comment type="caution">
    <text evidence="4">The sequence shown here is derived from an EMBL/GenBank/DDBJ whole genome shotgun (WGS) entry which is preliminary data.</text>
</comment>
<dbReference type="PANTHER" id="PTHR36577">
    <property type="entry name" value="DUF521 DOMAIN PROTEIN (AFU_ORTHOLOGUE AFUA_6G00490)"/>
    <property type="match status" value="1"/>
</dbReference>
<name>A0A7Y7IGI2_9MICC</name>